<evidence type="ECO:0000256" key="1">
    <source>
        <dbReference type="ARBA" id="ARBA00002332"/>
    </source>
</evidence>
<evidence type="ECO:0000259" key="12">
    <source>
        <dbReference type="PROSITE" id="PS51553"/>
    </source>
</evidence>
<dbReference type="PROSITE" id="PS51553">
    <property type="entry name" value="GMPS_ATP_PPASE"/>
    <property type="match status" value="1"/>
</dbReference>
<dbReference type="GO" id="GO:0005524">
    <property type="term" value="F:ATP binding"/>
    <property type="evidence" value="ECO:0007669"/>
    <property type="project" value="UniProtKB-UniRule"/>
</dbReference>
<organism evidence="13 14">
    <name type="scientific">Tessaracoccus bendigoensis DSM 12906</name>
    <dbReference type="NCBI Taxonomy" id="1123357"/>
    <lineage>
        <taxon>Bacteria</taxon>
        <taxon>Bacillati</taxon>
        <taxon>Actinomycetota</taxon>
        <taxon>Actinomycetes</taxon>
        <taxon>Propionibacteriales</taxon>
        <taxon>Propionibacteriaceae</taxon>
        <taxon>Tessaracoccus</taxon>
    </lineage>
</organism>
<dbReference type="PANTHER" id="PTHR11922">
    <property type="entry name" value="GMP SYNTHASE-RELATED"/>
    <property type="match status" value="1"/>
</dbReference>
<comment type="function">
    <text evidence="1">Catalyzes the synthesis of GMP from XMP.</text>
</comment>
<evidence type="ECO:0000256" key="11">
    <source>
        <dbReference type="PROSITE-ProRule" id="PRU00886"/>
    </source>
</evidence>
<evidence type="ECO:0000256" key="3">
    <source>
        <dbReference type="ARBA" id="ARBA00012746"/>
    </source>
</evidence>
<dbReference type="UniPathway" id="UPA00189">
    <property type="reaction ID" value="UER00296"/>
</dbReference>
<evidence type="ECO:0000313" key="13">
    <source>
        <dbReference type="EMBL" id="SHJ89394.1"/>
    </source>
</evidence>
<dbReference type="GO" id="GO:0005829">
    <property type="term" value="C:cytosol"/>
    <property type="evidence" value="ECO:0007669"/>
    <property type="project" value="TreeGrafter"/>
</dbReference>
<reference evidence="13 14" key="1">
    <citation type="submission" date="2016-11" db="EMBL/GenBank/DDBJ databases">
        <authorList>
            <person name="Jaros S."/>
            <person name="Januszkiewicz K."/>
            <person name="Wedrychowicz H."/>
        </authorList>
    </citation>
    <scope>NUCLEOTIDE SEQUENCE [LARGE SCALE GENOMIC DNA]</scope>
    <source>
        <strain evidence="13 14">DSM 12906</strain>
    </source>
</reference>
<dbReference type="Pfam" id="PF00958">
    <property type="entry name" value="GMP_synt_C"/>
    <property type="match status" value="1"/>
</dbReference>
<dbReference type="InterPro" id="IPR001962">
    <property type="entry name" value="Asn_synthase"/>
</dbReference>
<evidence type="ECO:0000313" key="14">
    <source>
        <dbReference type="Proteomes" id="UP000184512"/>
    </source>
</evidence>
<accession>A0A1M6N135</accession>
<dbReference type="EC" id="6.3.5.2" evidence="3"/>
<dbReference type="SUPFAM" id="SSF52402">
    <property type="entry name" value="Adenine nucleotide alpha hydrolases-like"/>
    <property type="match status" value="1"/>
</dbReference>
<proteinExistence type="predicted"/>
<feature type="domain" description="GMPS ATP-PPase" evidence="12">
    <location>
        <begin position="14"/>
        <end position="202"/>
    </location>
</feature>
<dbReference type="PANTHER" id="PTHR11922:SF2">
    <property type="entry name" value="GMP SYNTHASE [GLUTAMINE-HYDROLYZING]"/>
    <property type="match status" value="1"/>
</dbReference>
<dbReference type="FunFam" id="3.40.50.620:FF:000001">
    <property type="entry name" value="GMP synthase [glutamine-hydrolyzing]"/>
    <property type="match status" value="1"/>
</dbReference>
<dbReference type="InterPro" id="IPR014729">
    <property type="entry name" value="Rossmann-like_a/b/a_fold"/>
</dbReference>
<name>A0A1M6N135_9ACTN</name>
<keyword evidence="9" id="KW-0315">Glutamine amidotransferase</keyword>
<dbReference type="NCBIfam" id="TIGR00884">
    <property type="entry name" value="guaA_Cterm"/>
    <property type="match status" value="1"/>
</dbReference>
<evidence type="ECO:0000256" key="5">
    <source>
        <dbReference type="ARBA" id="ARBA00022741"/>
    </source>
</evidence>
<feature type="binding site" evidence="11">
    <location>
        <begin position="41"/>
        <end position="47"/>
    </location>
    <ligand>
        <name>ATP</name>
        <dbReference type="ChEBI" id="CHEBI:30616"/>
    </ligand>
</feature>
<evidence type="ECO:0000256" key="4">
    <source>
        <dbReference type="ARBA" id="ARBA00022598"/>
    </source>
</evidence>
<dbReference type="Gene3D" id="3.40.50.620">
    <property type="entry name" value="HUPs"/>
    <property type="match status" value="1"/>
</dbReference>
<dbReference type="FunFam" id="3.30.300.10:FF:000002">
    <property type="entry name" value="GMP synthase [glutamine-hydrolyzing]"/>
    <property type="match status" value="1"/>
</dbReference>
<dbReference type="InterPro" id="IPR025777">
    <property type="entry name" value="GMPS_ATP_PPase_dom"/>
</dbReference>
<sequence>MERETLAQRTGFEGTLTEYLDVMIEQVRRQVGDRKVLCALSGGVDSSVCAALVHKAVGNQLTCLFVDHGLMRQGEPEMVDELFGRHFGMALISVDAADRFYAKLAEVEDPEAKRMIIGEEFIRVFEEEARQLGETNFLVQGTIYPDIIESNSANGVVKSHHNVGGLPEDMDFELVEPVRYLFKDEVRVVGEALGLPHELVWRQPFPGPGLGVRVIGAVTPEKVRMVRESDAIFREEIALAGLEGQIWQYFTVCPGVRSTGVVAGRRTYGEAIVLRAVHSTDAMAAEVADLPHDLLRRITLRITAEVDGVNRVMYDTTPKPPGTIEWE</sequence>
<keyword evidence="4" id="KW-0436">Ligase</keyword>
<dbReference type="Gene3D" id="3.30.300.10">
    <property type="match status" value="1"/>
</dbReference>
<keyword evidence="5 11" id="KW-0547">Nucleotide-binding</keyword>
<dbReference type="Pfam" id="PF00733">
    <property type="entry name" value="Asn_synthase"/>
    <property type="match status" value="1"/>
</dbReference>
<dbReference type="STRING" id="1123357.SAMN02745244_03524"/>
<keyword evidence="6 11" id="KW-0332">GMP biosynthesis</keyword>
<dbReference type="RefSeq" id="WP_073191036.1">
    <property type="nucleotide sequence ID" value="NZ_FQZG01000101.1"/>
</dbReference>
<keyword evidence="14" id="KW-1185">Reference proteome</keyword>
<dbReference type="AlphaFoldDB" id="A0A1M6N135"/>
<evidence type="ECO:0000256" key="7">
    <source>
        <dbReference type="ARBA" id="ARBA00022755"/>
    </source>
</evidence>
<evidence type="ECO:0000256" key="6">
    <source>
        <dbReference type="ARBA" id="ARBA00022749"/>
    </source>
</evidence>
<gene>
    <name evidence="13" type="ORF">SAMN02745244_03524</name>
</gene>
<dbReference type="EMBL" id="FQZG01000101">
    <property type="protein sequence ID" value="SHJ89394.1"/>
    <property type="molecule type" value="Genomic_DNA"/>
</dbReference>
<evidence type="ECO:0000256" key="2">
    <source>
        <dbReference type="ARBA" id="ARBA00005153"/>
    </source>
</evidence>
<evidence type="ECO:0000256" key="9">
    <source>
        <dbReference type="ARBA" id="ARBA00022962"/>
    </source>
</evidence>
<dbReference type="GO" id="GO:0003921">
    <property type="term" value="F:GMP synthase activity"/>
    <property type="evidence" value="ECO:0007669"/>
    <property type="project" value="InterPro"/>
</dbReference>
<dbReference type="OrthoDB" id="9802219at2"/>
<dbReference type="SUPFAM" id="SSF54810">
    <property type="entry name" value="GMP synthetase C-terminal dimerisation domain"/>
    <property type="match status" value="1"/>
</dbReference>
<evidence type="ECO:0000256" key="10">
    <source>
        <dbReference type="ARBA" id="ARBA00031356"/>
    </source>
</evidence>
<comment type="pathway">
    <text evidence="2">Purine metabolism; GMP biosynthesis; GMP from XMP (L-Gln route): step 1/1.</text>
</comment>
<dbReference type="Proteomes" id="UP000184512">
    <property type="component" value="Unassembled WGS sequence"/>
</dbReference>
<protein>
    <recommendedName>
        <fullName evidence="3">GMP synthase (glutamine-hydrolyzing)</fullName>
        <ecNumber evidence="3">6.3.5.2</ecNumber>
    </recommendedName>
    <alternativeName>
        <fullName evidence="10">Glutamine amidotransferase</fullName>
    </alternativeName>
</protein>
<dbReference type="InterPro" id="IPR001674">
    <property type="entry name" value="GMP_synth_C"/>
</dbReference>
<keyword evidence="7 11" id="KW-0658">Purine biosynthesis</keyword>
<evidence type="ECO:0000256" key="8">
    <source>
        <dbReference type="ARBA" id="ARBA00022840"/>
    </source>
</evidence>
<dbReference type="NCBIfam" id="NF000848">
    <property type="entry name" value="PRK00074.1"/>
    <property type="match status" value="1"/>
</dbReference>
<dbReference type="GO" id="GO:0004066">
    <property type="term" value="F:asparagine synthase (glutamine-hydrolyzing) activity"/>
    <property type="evidence" value="ECO:0007669"/>
    <property type="project" value="InterPro"/>
</dbReference>
<dbReference type="GO" id="GO:0006529">
    <property type="term" value="P:asparagine biosynthetic process"/>
    <property type="evidence" value="ECO:0007669"/>
    <property type="project" value="InterPro"/>
</dbReference>
<dbReference type="CDD" id="cd01997">
    <property type="entry name" value="GMP_synthase_C"/>
    <property type="match status" value="1"/>
</dbReference>
<keyword evidence="8 11" id="KW-0067">ATP-binding</keyword>